<sequence>MRFSARDYRMPRYKEIPNVGLYLEQTVKYINECLAPIEISITPSMLSNYVKKGYIDRPIKKQYYADQIAYAIYIVIIKQVLSMDNIASLFVLQKATYTLPVAYDYFCSELEKTLVAIFEDKEEPKKDTGDSSFEKKMLRSVIIAVSHIIYLNDCFKNNLQDNASDSIR</sequence>
<keyword evidence="2" id="KW-1185">Reference proteome</keyword>
<accession>A0A285PTX7</accession>
<dbReference type="EMBL" id="LT907978">
    <property type="protein sequence ID" value="SOB73069.1"/>
    <property type="molecule type" value="Genomic_DNA"/>
</dbReference>
<proteinExistence type="predicted"/>
<reference evidence="2" key="1">
    <citation type="submission" date="2017-09" db="EMBL/GenBank/DDBJ databases">
        <authorList>
            <person name="Shetty A S."/>
        </authorList>
    </citation>
    <scope>NUCLEOTIDE SEQUENCE [LARGE SCALE GENOMIC DNA]</scope>
</reference>
<gene>
    <name evidence="1" type="ORF">EHLA_2515</name>
</gene>
<dbReference type="InterPro" id="IPR014975">
    <property type="entry name" value="DUF1836"/>
</dbReference>
<dbReference type="STRING" id="39488.ERS852450_02343"/>
<dbReference type="Proteomes" id="UP000217549">
    <property type="component" value="Chromosome I"/>
</dbReference>
<dbReference type="AlphaFoldDB" id="A0A285PTX7"/>
<name>A0A285PTX7_9FIRM</name>
<evidence type="ECO:0008006" key="3">
    <source>
        <dbReference type="Google" id="ProtNLM"/>
    </source>
</evidence>
<dbReference type="RefSeq" id="WP_242970726.1">
    <property type="nucleotide sequence ID" value="NZ_LT907978.1"/>
</dbReference>
<evidence type="ECO:0000313" key="1">
    <source>
        <dbReference type="EMBL" id="SOB73069.1"/>
    </source>
</evidence>
<dbReference type="KEGG" id="ehl:EHLA_2515"/>
<protein>
    <recommendedName>
        <fullName evidence="3">DUF1836 domain-containing protein</fullName>
    </recommendedName>
</protein>
<evidence type="ECO:0000313" key="2">
    <source>
        <dbReference type="Proteomes" id="UP000217549"/>
    </source>
</evidence>
<dbReference type="Pfam" id="PF08876">
    <property type="entry name" value="DUF1836"/>
    <property type="match status" value="1"/>
</dbReference>
<organism evidence="1 2">
    <name type="scientific">Anaerobutyricum hallii</name>
    <dbReference type="NCBI Taxonomy" id="39488"/>
    <lineage>
        <taxon>Bacteria</taxon>
        <taxon>Bacillati</taxon>
        <taxon>Bacillota</taxon>
        <taxon>Clostridia</taxon>
        <taxon>Lachnospirales</taxon>
        <taxon>Lachnospiraceae</taxon>
        <taxon>Anaerobutyricum</taxon>
    </lineage>
</organism>